<gene>
    <name evidence="2" type="ORF">PSON_ATCC_30995.1.T0880097</name>
</gene>
<comment type="caution">
    <text evidence="2">The sequence shown here is derived from an EMBL/GenBank/DDBJ whole genome shotgun (WGS) entry which is preliminary data.</text>
</comment>
<accession>A0A8S1PVL4</accession>
<name>A0A8S1PVL4_9CILI</name>
<evidence type="ECO:0000313" key="3">
    <source>
        <dbReference type="Proteomes" id="UP000692954"/>
    </source>
</evidence>
<evidence type="ECO:0000313" key="2">
    <source>
        <dbReference type="EMBL" id="CAD8107074.1"/>
    </source>
</evidence>
<reference evidence="2" key="1">
    <citation type="submission" date="2021-01" db="EMBL/GenBank/DDBJ databases">
        <authorList>
            <consortium name="Genoscope - CEA"/>
            <person name="William W."/>
        </authorList>
    </citation>
    <scope>NUCLEOTIDE SEQUENCE</scope>
</reference>
<organism evidence="2 3">
    <name type="scientific">Paramecium sonneborni</name>
    <dbReference type="NCBI Taxonomy" id="65129"/>
    <lineage>
        <taxon>Eukaryota</taxon>
        <taxon>Sar</taxon>
        <taxon>Alveolata</taxon>
        <taxon>Ciliophora</taxon>
        <taxon>Intramacronucleata</taxon>
        <taxon>Oligohymenophorea</taxon>
        <taxon>Peniculida</taxon>
        <taxon>Parameciidae</taxon>
        <taxon>Paramecium</taxon>
    </lineage>
</organism>
<feature type="compositionally biased region" description="Polar residues" evidence="1">
    <location>
        <begin position="1"/>
        <end position="20"/>
    </location>
</feature>
<protein>
    <submittedName>
        <fullName evidence="2">Uncharacterized protein</fullName>
    </submittedName>
</protein>
<dbReference type="AlphaFoldDB" id="A0A8S1PVL4"/>
<keyword evidence="3" id="KW-1185">Reference proteome</keyword>
<sequence length="354" mass="41986">MNQEVLPQQSSYRQNYNAQQSRREISSKLSQNLQPIMPICLKQSTYNENEVPQEFDGEKSIYKSFIDDYYSVRSNFPNSPSIKFQKKKIFDDIQIPSQKTSQIKTRQILNEKQLTNNQEIYQTYQQISEREAMLIQQHPYFENQVKLLQIDQQQQFKLECLKDSDKESLIVFKNQQILITIKRQNLNKNILICQLTFQNIGTTSIPILDILYYNDQTLRLSKENDCIKQLTPGYGQMSTINIEIVNVPFTVINVSIEYNNQFFKTYLPITMLNFIQDYQTTLSRSIKHHKYYNKLILNKKGWNIESRIIIGNILNSEVEIRVENENNQLILYCHSDIEQLNWQILNTLYVLFDL</sequence>
<dbReference type="Proteomes" id="UP000692954">
    <property type="component" value="Unassembled WGS sequence"/>
</dbReference>
<proteinExistence type="predicted"/>
<evidence type="ECO:0000256" key="1">
    <source>
        <dbReference type="SAM" id="MobiDB-lite"/>
    </source>
</evidence>
<dbReference type="EMBL" id="CAJJDN010000088">
    <property type="protein sequence ID" value="CAD8107074.1"/>
    <property type="molecule type" value="Genomic_DNA"/>
</dbReference>
<feature type="region of interest" description="Disordered" evidence="1">
    <location>
        <begin position="1"/>
        <end position="25"/>
    </location>
</feature>